<dbReference type="InterPro" id="IPR036156">
    <property type="entry name" value="Beta-gal/glucu_dom_sf"/>
</dbReference>
<evidence type="ECO:0000313" key="7">
    <source>
        <dbReference type="Proteomes" id="UP000002892"/>
    </source>
</evidence>
<dbReference type="OrthoDB" id="9762066at2"/>
<name>I4DA28_DESAJ</name>
<dbReference type="KEGG" id="dai:Desaci_3771"/>
<dbReference type="InterPro" id="IPR006102">
    <property type="entry name" value="Ig-like_GH2"/>
</dbReference>
<dbReference type="InterPro" id="IPR017853">
    <property type="entry name" value="GH"/>
</dbReference>
<feature type="transmembrane region" description="Helical" evidence="4">
    <location>
        <begin position="674"/>
        <end position="694"/>
    </location>
</feature>
<organism evidence="6 7">
    <name type="scientific">Desulfosporosinus acidiphilus (strain DSM 22704 / JCM 16185 / SJ4)</name>
    <dbReference type="NCBI Taxonomy" id="646529"/>
    <lineage>
        <taxon>Bacteria</taxon>
        <taxon>Bacillati</taxon>
        <taxon>Bacillota</taxon>
        <taxon>Clostridia</taxon>
        <taxon>Eubacteriales</taxon>
        <taxon>Desulfitobacteriaceae</taxon>
        <taxon>Desulfosporosinus</taxon>
    </lineage>
</organism>
<comment type="similarity">
    <text evidence="1">Belongs to the glycosyl hydrolase 2 family.</text>
</comment>
<keyword evidence="4" id="KW-0812">Transmembrane</keyword>
<dbReference type="InterPro" id="IPR013783">
    <property type="entry name" value="Ig-like_fold"/>
</dbReference>
<dbReference type="STRING" id="646529.Desaci_3771"/>
<dbReference type="GO" id="GO:0004553">
    <property type="term" value="F:hydrolase activity, hydrolyzing O-glycosyl compounds"/>
    <property type="evidence" value="ECO:0007669"/>
    <property type="project" value="InterPro"/>
</dbReference>
<feature type="transmembrane region" description="Helical" evidence="4">
    <location>
        <begin position="643"/>
        <end position="662"/>
    </location>
</feature>
<evidence type="ECO:0000313" key="6">
    <source>
        <dbReference type="EMBL" id="AFM42652.1"/>
    </source>
</evidence>
<dbReference type="SUPFAM" id="SSF49785">
    <property type="entry name" value="Galactose-binding domain-like"/>
    <property type="match status" value="1"/>
</dbReference>
<accession>I4DA28</accession>
<protein>
    <submittedName>
        <fullName evidence="6">Beta-galactosidase/beta-glucuronidase</fullName>
    </submittedName>
</protein>
<feature type="transmembrane region" description="Helical" evidence="4">
    <location>
        <begin position="580"/>
        <end position="600"/>
    </location>
</feature>
<keyword evidence="2" id="KW-0378">Hydrolase</keyword>
<dbReference type="Gene3D" id="2.60.120.260">
    <property type="entry name" value="Galactose-binding domain-like"/>
    <property type="match status" value="1"/>
</dbReference>
<dbReference type="EMBL" id="CP003639">
    <property type="protein sequence ID" value="AFM42652.1"/>
    <property type="molecule type" value="Genomic_DNA"/>
</dbReference>
<dbReference type="Pfam" id="PF00703">
    <property type="entry name" value="Glyco_hydro_2"/>
    <property type="match status" value="1"/>
</dbReference>
<keyword evidence="4" id="KW-1133">Transmembrane helix</keyword>
<dbReference type="Gene3D" id="2.60.40.10">
    <property type="entry name" value="Immunoglobulins"/>
    <property type="match status" value="1"/>
</dbReference>
<evidence type="ECO:0000256" key="3">
    <source>
        <dbReference type="ARBA" id="ARBA00023295"/>
    </source>
</evidence>
<dbReference type="eggNOG" id="COG3250">
    <property type="taxonomic scope" value="Bacteria"/>
</dbReference>
<dbReference type="SUPFAM" id="SSF49303">
    <property type="entry name" value="beta-Galactosidase/glucuronidase domain"/>
    <property type="match status" value="1"/>
</dbReference>
<feature type="transmembrane region" description="Helical" evidence="4">
    <location>
        <begin position="612"/>
        <end position="637"/>
    </location>
</feature>
<reference evidence="6 7" key="1">
    <citation type="journal article" date="2012" name="J. Bacteriol.">
        <title>Complete genome sequences of Desulfosporosinus orientis DSM765T, Desulfosporosinus youngiae DSM17734T, Desulfosporosinus meridiei DSM13257T, and Desulfosporosinus acidiphilus DSM22704T.</title>
        <authorList>
            <person name="Pester M."/>
            <person name="Brambilla E."/>
            <person name="Alazard D."/>
            <person name="Rattei T."/>
            <person name="Weinmaier T."/>
            <person name="Han J."/>
            <person name="Lucas S."/>
            <person name="Lapidus A."/>
            <person name="Cheng J.F."/>
            <person name="Goodwin L."/>
            <person name="Pitluck S."/>
            <person name="Peters L."/>
            <person name="Ovchinnikova G."/>
            <person name="Teshima H."/>
            <person name="Detter J.C."/>
            <person name="Han C.S."/>
            <person name="Tapia R."/>
            <person name="Land M.L."/>
            <person name="Hauser L."/>
            <person name="Kyrpides N.C."/>
            <person name="Ivanova N.N."/>
            <person name="Pagani I."/>
            <person name="Huntmann M."/>
            <person name="Wei C.L."/>
            <person name="Davenport K.W."/>
            <person name="Daligault H."/>
            <person name="Chain P.S."/>
            <person name="Chen A."/>
            <person name="Mavromatis K."/>
            <person name="Markowitz V."/>
            <person name="Szeto E."/>
            <person name="Mikhailova N."/>
            <person name="Pati A."/>
            <person name="Wagner M."/>
            <person name="Woyke T."/>
            <person name="Ollivier B."/>
            <person name="Klenk H.P."/>
            <person name="Spring S."/>
            <person name="Loy A."/>
        </authorList>
    </citation>
    <scope>NUCLEOTIDE SEQUENCE [LARGE SCALE GENOMIC DNA]</scope>
    <source>
        <strain evidence="7">DSM 22704 / JCM 16185 / SJ4</strain>
    </source>
</reference>
<evidence type="ECO:0000256" key="1">
    <source>
        <dbReference type="ARBA" id="ARBA00007401"/>
    </source>
</evidence>
<dbReference type="GO" id="GO:0005975">
    <property type="term" value="P:carbohydrate metabolic process"/>
    <property type="evidence" value="ECO:0007669"/>
    <property type="project" value="InterPro"/>
</dbReference>
<evidence type="ECO:0000256" key="4">
    <source>
        <dbReference type="SAM" id="Phobius"/>
    </source>
</evidence>
<dbReference type="HOGENOM" id="CLU_382989_0_0_9"/>
<evidence type="ECO:0000259" key="5">
    <source>
        <dbReference type="Pfam" id="PF00703"/>
    </source>
</evidence>
<feature type="transmembrane region" description="Helical" evidence="4">
    <location>
        <begin position="533"/>
        <end position="560"/>
    </location>
</feature>
<keyword evidence="3" id="KW-0326">Glycosidase</keyword>
<gene>
    <name evidence="6" type="ordered locus">Desaci_3771</name>
</gene>
<dbReference type="SUPFAM" id="SSF51445">
    <property type="entry name" value="(Trans)glycosidases"/>
    <property type="match status" value="1"/>
</dbReference>
<dbReference type="InterPro" id="IPR051913">
    <property type="entry name" value="GH2_Domain-Containing"/>
</dbReference>
<dbReference type="AlphaFoldDB" id="I4DA28"/>
<dbReference type="Proteomes" id="UP000002892">
    <property type="component" value="Chromosome"/>
</dbReference>
<proteinExistence type="inferred from homology"/>
<keyword evidence="4" id="KW-0472">Membrane</keyword>
<sequence length="719" mass="79963">MFNRRIIIFLTVFVLLIGLLWWNWSNPAGISLQVNHNVISSSRYTQTLNGTWDRFSSLRQAWTTESERVQGQNNQSLLTGGRPLTMPSSEMFSIGAKRFRVPSEWTSRTMLLTLKGVQGHAAIYLNGNSSPEKIGEFEGSGGTDIVEIPPKAFRYGADNILIVALSASSQQRTMIFGSAWPESGRITGDVSLEAVVETTLTEPQLGVTWNGTTAQITIKTDLWHHGFTSDGPWTVYGVLSDGSAGVAEQTITVQSQNNGDHQPVSLSFTVPDARRWTPQSPFLYQLHLTVTNNMGDIDDLAIPIGLRTIAFSSGKWVLNDQVLAIKGEALTPDEEYKIRHAGPLDSWLKGEQSKGINLIYFIGQYPDDLWLEAADRTGMGIWAELPVAGVPSGRLPKLGDVLKDPSQKMIHPSLWAWTVSKGLDSDSAAQAFSRQAAAEVQPDLAFAIKTKPSSMTGLPDGQSLAIQGDKIGGAWGEVEAKAASLTKPSWQKESLISGFWALLMIFLTWMNIRSVTWRYKEIGTARPRRRLRTAWLWNGLLVLAREGLIGGLITSLLYYIPTNFSPWFVHLWPGVELLQVQSPWLIWGVLSMLGMLLRLLQVGIASPRMPNAPHVLGVLFWLERRYYFAVIVAFAWAALPWGIPAYIPLLAYFVFSCFLFPLRVHDIHRVGGHYLPFILVPGIIVGFILIWGAVHFADGIYLWHLLQNLNLLSMLKSLF</sequence>
<keyword evidence="7" id="KW-1185">Reference proteome</keyword>
<dbReference type="PANTHER" id="PTHR42732">
    <property type="entry name" value="BETA-GALACTOSIDASE"/>
    <property type="match status" value="1"/>
</dbReference>
<feature type="transmembrane region" description="Helical" evidence="4">
    <location>
        <begin position="7"/>
        <end position="24"/>
    </location>
</feature>
<evidence type="ECO:0000256" key="2">
    <source>
        <dbReference type="ARBA" id="ARBA00022801"/>
    </source>
</evidence>
<dbReference type="InterPro" id="IPR008979">
    <property type="entry name" value="Galactose-bd-like_sf"/>
</dbReference>
<feature type="domain" description="Glycoside hydrolase family 2 immunoglobulin-like beta-sandwich" evidence="5">
    <location>
        <begin position="212"/>
        <end position="307"/>
    </location>
</feature>
<feature type="transmembrane region" description="Helical" evidence="4">
    <location>
        <begin position="494"/>
        <end position="512"/>
    </location>
</feature>
<dbReference type="RefSeq" id="WP_014828639.1">
    <property type="nucleotide sequence ID" value="NC_018068.1"/>
</dbReference>